<name>A0ABS7ZYE4_9FLAO</name>
<evidence type="ECO:0000256" key="1">
    <source>
        <dbReference type="SAM" id="Phobius"/>
    </source>
</evidence>
<dbReference type="EMBL" id="JAERSE020000001">
    <property type="protein sequence ID" value="MCA6066565.1"/>
    <property type="molecule type" value="Genomic_DNA"/>
</dbReference>
<evidence type="ECO:0000313" key="3">
    <source>
        <dbReference type="Proteomes" id="UP000618240"/>
    </source>
</evidence>
<proteinExistence type="predicted"/>
<dbReference type="Proteomes" id="UP000618240">
    <property type="component" value="Unassembled WGS sequence"/>
</dbReference>
<accession>A0ABS7ZYE4</accession>
<keyword evidence="1" id="KW-1133">Transmembrane helix</keyword>
<feature type="transmembrane region" description="Helical" evidence="1">
    <location>
        <begin position="35"/>
        <end position="54"/>
    </location>
</feature>
<evidence type="ECO:0000313" key="2">
    <source>
        <dbReference type="EMBL" id="MCA6066565.1"/>
    </source>
</evidence>
<dbReference type="RefSeq" id="WP_225686751.1">
    <property type="nucleotide sequence ID" value="NZ_JAERSE020000001.1"/>
</dbReference>
<dbReference type="InterPro" id="IPR010718">
    <property type="entry name" value="DUF1294"/>
</dbReference>
<comment type="caution">
    <text evidence="2">The sequence shown here is derived from an EMBL/GenBank/DDBJ whole genome shotgun (WGS) entry which is preliminary data.</text>
</comment>
<protein>
    <submittedName>
        <fullName evidence="2">DUF1294 domain-containing protein</fullName>
    </submittedName>
</protein>
<keyword evidence="3" id="KW-1185">Reference proteome</keyword>
<feature type="transmembrane region" description="Helical" evidence="1">
    <location>
        <begin position="63"/>
        <end position="81"/>
    </location>
</feature>
<keyword evidence="1" id="KW-0472">Membrane</keyword>
<sequence>MIYVFLFINIFSGILFGLDKRKAVLHHRRIPERTLLGVSFLGGSIGSAVAMLIFRHKISKTSFLLKFGFIVLIQAALIYFFEKKY</sequence>
<reference evidence="2 3" key="1">
    <citation type="submission" date="2021-09" db="EMBL/GenBank/DDBJ databases">
        <title>Genome sequencing and assembly of Chryseobacterium sp. RG1.</title>
        <authorList>
            <person name="Chhetri G."/>
        </authorList>
    </citation>
    <scope>NUCLEOTIDE SEQUENCE [LARGE SCALE GENOMIC DNA]</scope>
    <source>
        <strain evidence="2 3">RG1</strain>
    </source>
</reference>
<gene>
    <name evidence="2" type="ORF">JI747_005195</name>
</gene>
<dbReference type="Pfam" id="PF06961">
    <property type="entry name" value="DUF1294"/>
    <property type="match status" value="1"/>
</dbReference>
<keyword evidence="1" id="KW-0812">Transmembrane</keyword>
<organism evidence="2 3">
    <name type="scientific">Chryseobacterium tagetis</name>
    <dbReference type="NCBI Taxonomy" id="2801334"/>
    <lineage>
        <taxon>Bacteria</taxon>
        <taxon>Pseudomonadati</taxon>
        <taxon>Bacteroidota</taxon>
        <taxon>Flavobacteriia</taxon>
        <taxon>Flavobacteriales</taxon>
        <taxon>Weeksellaceae</taxon>
        <taxon>Chryseobacterium group</taxon>
        <taxon>Chryseobacterium</taxon>
    </lineage>
</organism>